<evidence type="ECO:0000256" key="4">
    <source>
        <dbReference type="ARBA" id="ARBA00044042"/>
    </source>
</evidence>
<dbReference type="AlphaFoldDB" id="J3VTT7"/>
<protein>
    <recommendedName>
        <fullName evidence="4">lipopolysaccharide heptosyltransferase II</fullName>
        <ecNumber evidence="4">2.4.99.24</ecNumber>
    </recommendedName>
</protein>
<dbReference type="CDD" id="cd03789">
    <property type="entry name" value="GT9_LPS_heptosyltransferase"/>
    <property type="match status" value="1"/>
</dbReference>
<dbReference type="SUPFAM" id="SSF53756">
    <property type="entry name" value="UDP-Glycosyltransferase/glycogen phosphorylase"/>
    <property type="match status" value="1"/>
</dbReference>
<organism evidence="6 7">
    <name type="scientific">secondary endosymbiont of Heteropsylla cubana</name>
    <dbReference type="NCBI Taxonomy" id="134287"/>
    <lineage>
        <taxon>Bacteria</taxon>
        <taxon>Pseudomonadati</taxon>
        <taxon>Pseudomonadota</taxon>
        <taxon>Gammaproteobacteria</taxon>
        <taxon>Enterobacterales</taxon>
        <taxon>Enterobacteriaceae</taxon>
        <taxon>aphid secondary symbionts</taxon>
    </lineage>
</organism>
<accession>J3VTT7</accession>
<dbReference type="GO" id="GO:0009244">
    <property type="term" value="P:lipopolysaccharide core region biosynthetic process"/>
    <property type="evidence" value="ECO:0007669"/>
    <property type="project" value="TreeGrafter"/>
</dbReference>
<dbReference type="EMBL" id="CP003547">
    <property type="protein sequence ID" value="AFP85421.1"/>
    <property type="molecule type" value="Genomic_DNA"/>
</dbReference>
<gene>
    <name evidence="6" type="ORF">A35E_00105</name>
</gene>
<evidence type="ECO:0000256" key="5">
    <source>
        <dbReference type="ARBA" id="ARBA00047503"/>
    </source>
</evidence>
<dbReference type="NCBIfam" id="TIGR02195">
    <property type="entry name" value="heptsyl_trn_II"/>
    <property type="match status" value="1"/>
</dbReference>
<reference evidence="6 7" key="1">
    <citation type="journal article" date="2012" name="Mol. Biol. Evol.">
        <title>Genome reduction and co-evolution between the primary and secondary bacterial symbionts of psyllids.</title>
        <authorList>
            <person name="Sloan D.B."/>
            <person name="Moran N.A."/>
        </authorList>
    </citation>
    <scope>NUCLEOTIDE SEQUENCE [LARGE SCALE GENOMIC DNA]</scope>
    <source>
        <strain evidence="6">Hcub_S</strain>
    </source>
</reference>
<sequence length="332" mass="37987">MMMSQSLYRYLVQYYDTVKIDVMAPKWSLPLLKHMPEINQIFEIPLNHGTLALDKRYRLGKSLRKETYQQAIVLPNSFKSAIIPFFANIPQRTAWRGEMRYGIINDLRKLDKKAFPLMVQRYAALAFENKKIRDASELPNPLLWPRIMVSNEDKELALKTFFLKNPYPLIGFCPGAEFSLAKCWPDYHYATLAKKLIHCGYQIALFGSIKNRATGKEIRFSLTEDIQKYCHNLMGTTSLEEVISLIAACHAVVSNDSGLMHIASALSRPLVALYGPTSPNFTPPLSHQARVIRPVRGYHKIRQGNKKKDYHQSLIAIKPDQVFRTLSSLLVS</sequence>
<dbReference type="FunFam" id="3.40.50.2000:FF:000023">
    <property type="entry name" value="ADP-heptose--LPS heptosyltransferase II"/>
    <property type="match status" value="1"/>
</dbReference>
<evidence type="ECO:0000256" key="2">
    <source>
        <dbReference type="ARBA" id="ARBA00022679"/>
    </source>
</evidence>
<dbReference type="PANTHER" id="PTHR30160:SF7">
    <property type="entry name" value="ADP-HEPTOSE--LPS HEPTOSYLTRANSFERASE 2"/>
    <property type="match status" value="1"/>
</dbReference>
<evidence type="ECO:0000256" key="1">
    <source>
        <dbReference type="ARBA" id="ARBA00022676"/>
    </source>
</evidence>
<dbReference type="InterPro" id="IPR011910">
    <property type="entry name" value="RfaF"/>
</dbReference>
<comment type="catalytic activity">
    <reaction evidence="5">
        <text>an L-alpha-D-Hep-(1-&gt;5)-[alpha-Kdo-(2-&gt;4)]-alpha-Kdo-(2-&gt;6)-lipid A + ADP-L-glycero-beta-D-manno-heptose = an L-alpha-D-Hep-(1-&gt;3)-L-alpha-D-Hep-(1-&gt;5)-[alpha-Kdo-(2-&gt;4)]-alpha-Kdo-(2-&gt;6)-lipid A + ADP + H(+)</text>
        <dbReference type="Rhea" id="RHEA:74071"/>
        <dbReference type="ChEBI" id="CHEBI:15378"/>
        <dbReference type="ChEBI" id="CHEBI:61506"/>
        <dbReference type="ChEBI" id="CHEBI:193068"/>
        <dbReference type="ChEBI" id="CHEBI:193069"/>
        <dbReference type="ChEBI" id="CHEBI:456216"/>
        <dbReference type="EC" id="2.4.99.24"/>
    </reaction>
</comment>
<keyword evidence="7" id="KW-1185">Reference proteome</keyword>
<dbReference type="InterPro" id="IPR002201">
    <property type="entry name" value="Glyco_trans_9"/>
</dbReference>
<dbReference type="Pfam" id="PF01075">
    <property type="entry name" value="Glyco_transf_9"/>
    <property type="match status" value="1"/>
</dbReference>
<keyword evidence="1" id="KW-0328">Glycosyltransferase</keyword>
<comment type="similarity">
    <text evidence="3">Belongs to the glycosyltransferase 9 family.</text>
</comment>
<proteinExistence type="inferred from homology"/>
<dbReference type="PATRIC" id="fig|134287.3.peg.96"/>
<dbReference type="Gene3D" id="3.40.50.2000">
    <property type="entry name" value="Glycogen Phosphorylase B"/>
    <property type="match status" value="2"/>
</dbReference>
<dbReference type="PANTHER" id="PTHR30160">
    <property type="entry name" value="TETRAACYLDISACCHARIDE 4'-KINASE-RELATED"/>
    <property type="match status" value="1"/>
</dbReference>
<evidence type="ECO:0000256" key="3">
    <source>
        <dbReference type="ARBA" id="ARBA00043995"/>
    </source>
</evidence>
<evidence type="ECO:0000313" key="6">
    <source>
        <dbReference type="EMBL" id="AFP85421.1"/>
    </source>
</evidence>
<dbReference type="STRING" id="134287.A35E_00105"/>
<dbReference type="HOGENOM" id="CLU_038371_7_0_6"/>
<dbReference type="KEGG" id="sehc:A35E_00105"/>
<name>J3VTT7_9ENTR</name>
<evidence type="ECO:0000313" key="7">
    <source>
        <dbReference type="Proteomes" id="UP000003937"/>
    </source>
</evidence>
<keyword evidence="2 6" id="KW-0808">Transferase</keyword>
<dbReference type="Proteomes" id="UP000003937">
    <property type="component" value="Chromosome"/>
</dbReference>
<dbReference type="GO" id="GO:0005829">
    <property type="term" value="C:cytosol"/>
    <property type="evidence" value="ECO:0007669"/>
    <property type="project" value="TreeGrafter"/>
</dbReference>
<dbReference type="GO" id="GO:0008713">
    <property type="term" value="F:ADP-heptose-lipopolysaccharide heptosyltransferase activity"/>
    <property type="evidence" value="ECO:0007669"/>
    <property type="project" value="UniProtKB-EC"/>
</dbReference>
<dbReference type="InterPro" id="IPR051199">
    <property type="entry name" value="LPS_LOS_Heptosyltrfase"/>
</dbReference>
<dbReference type="EC" id="2.4.99.24" evidence="4"/>